<keyword evidence="2" id="KW-1185">Reference proteome</keyword>
<dbReference type="HOGENOM" id="CLU_2784111_0_0_2"/>
<dbReference type="PATRIC" id="fig|1434110.4.peg.2114"/>
<dbReference type="RefSeq" id="WP_052730783.1">
    <property type="nucleotide sequence ID" value="NZ_BBCW01000018.1"/>
</dbReference>
<dbReference type="Proteomes" id="UP000033101">
    <property type="component" value="Chromosome"/>
</dbReference>
<dbReference type="KEGG" id="mhor:MSHOH_1676"/>
<gene>
    <name evidence="1" type="ORF">MSHOH_1676</name>
</gene>
<reference evidence="1 2" key="1">
    <citation type="submission" date="2014-07" db="EMBL/GenBank/DDBJ databases">
        <title>Methanogenic archaea and the global carbon cycle.</title>
        <authorList>
            <person name="Henriksen J.R."/>
            <person name="Luke J."/>
            <person name="Reinhart S."/>
            <person name="Benedict M.N."/>
            <person name="Youngblut N.D."/>
            <person name="Metcalf M.E."/>
            <person name="Whitaker R.J."/>
            <person name="Metcalf W.W."/>
        </authorList>
    </citation>
    <scope>NUCLEOTIDE SEQUENCE [LARGE SCALE GENOMIC DNA]</scope>
    <source>
        <strain evidence="1 2">HB-1</strain>
    </source>
</reference>
<name>A0A0E3S9B1_9EURY</name>
<organism evidence="1 2">
    <name type="scientific">Methanosarcina horonobensis HB-1 = JCM 15518</name>
    <dbReference type="NCBI Taxonomy" id="1434110"/>
    <lineage>
        <taxon>Archaea</taxon>
        <taxon>Methanobacteriati</taxon>
        <taxon>Methanobacteriota</taxon>
        <taxon>Stenosarchaea group</taxon>
        <taxon>Methanomicrobia</taxon>
        <taxon>Methanosarcinales</taxon>
        <taxon>Methanosarcinaceae</taxon>
        <taxon>Methanosarcina</taxon>
    </lineage>
</organism>
<dbReference type="EMBL" id="CP009516">
    <property type="protein sequence ID" value="AKB78159.1"/>
    <property type="molecule type" value="Genomic_DNA"/>
</dbReference>
<dbReference type="STRING" id="1434110.MSHOH_1676"/>
<proteinExistence type="predicted"/>
<sequence length="68" mass="6924">MLVGAVVGLAGGWLSSKAVRAGWMSGLYRKTGGIGGNETVSLAVITTVFLSVFVRGLQQALEVSGMPA</sequence>
<evidence type="ECO:0000313" key="1">
    <source>
        <dbReference type="EMBL" id="AKB78159.1"/>
    </source>
</evidence>
<accession>A0A0E3S9B1</accession>
<protein>
    <submittedName>
        <fullName evidence="1">Na+/H+ antiporter</fullName>
    </submittedName>
</protein>
<evidence type="ECO:0000313" key="2">
    <source>
        <dbReference type="Proteomes" id="UP000033101"/>
    </source>
</evidence>
<dbReference type="AlphaFoldDB" id="A0A0E3S9B1"/>